<dbReference type="Proteomes" id="UP000011715">
    <property type="component" value="Unassembled WGS sequence"/>
</dbReference>
<evidence type="ECO:0000256" key="1">
    <source>
        <dbReference type="ARBA" id="ARBA00022723"/>
    </source>
</evidence>
<dbReference type="Pfam" id="PF14737">
    <property type="entry name" value="DUF4470"/>
    <property type="match status" value="1"/>
</dbReference>
<dbReference type="EMBL" id="ADBL01001792">
    <property type="status" value="NOT_ANNOTATED_CDS"/>
    <property type="molecule type" value="Genomic_DNA"/>
</dbReference>
<name>A0A0C4E4M5_MAGP6</name>
<reference evidence="6" key="1">
    <citation type="submission" date="2010-05" db="EMBL/GenBank/DDBJ databases">
        <title>The Genome Sequence of Magnaporthe poae strain ATCC 64411.</title>
        <authorList>
            <consortium name="The Broad Institute Genome Sequencing Platform"/>
            <consortium name="Broad Institute Genome Sequencing Center for Infectious Disease"/>
            <person name="Ma L.-J."/>
            <person name="Dead R."/>
            <person name="Young S."/>
            <person name="Zeng Q."/>
            <person name="Koehrsen M."/>
            <person name="Alvarado L."/>
            <person name="Berlin A."/>
            <person name="Chapman S.B."/>
            <person name="Chen Z."/>
            <person name="Freedman E."/>
            <person name="Gellesch M."/>
            <person name="Goldberg J."/>
            <person name="Griggs A."/>
            <person name="Gujja S."/>
            <person name="Heilman E.R."/>
            <person name="Heiman D."/>
            <person name="Hepburn T."/>
            <person name="Howarth C."/>
            <person name="Jen D."/>
            <person name="Larson L."/>
            <person name="Mehta T."/>
            <person name="Neiman D."/>
            <person name="Pearson M."/>
            <person name="Roberts A."/>
            <person name="Saif S."/>
            <person name="Shea T."/>
            <person name="Shenoy N."/>
            <person name="Sisk P."/>
            <person name="Stolte C."/>
            <person name="Sykes S."/>
            <person name="Walk T."/>
            <person name="White J."/>
            <person name="Yandava C."/>
            <person name="Haas B."/>
            <person name="Nusbaum C."/>
            <person name="Birren B."/>
        </authorList>
    </citation>
    <scope>NUCLEOTIDE SEQUENCE</scope>
    <source>
        <strain evidence="6">ATCC 64411</strain>
    </source>
</reference>
<reference evidence="6" key="3">
    <citation type="submission" date="2011-03" db="EMBL/GenBank/DDBJ databases">
        <title>Annotation of Magnaporthe poae ATCC 64411.</title>
        <authorList>
            <person name="Ma L.-J."/>
            <person name="Dead R."/>
            <person name="Young S.K."/>
            <person name="Zeng Q."/>
            <person name="Gargeya S."/>
            <person name="Fitzgerald M."/>
            <person name="Haas B."/>
            <person name="Abouelleil A."/>
            <person name="Alvarado L."/>
            <person name="Arachchi H.M."/>
            <person name="Berlin A."/>
            <person name="Brown A."/>
            <person name="Chapman S.B."/>
            <person name="Chen Z."/>
            <person name="Dunbar C."/>
            <person name="Freedman E."/>
            <person name="Gearin G."/>
            <person name="Gellesch M."/>
            <person name="Goldberg J."/>
            <person name="Griggs A."/>
            <person name="Gujja S."/>
            <person name="Heiman D."/>
            <person name="Howarth C."/>
            <person name="Larson L."/>
            <person name="Lui A."/>
            <person name="MacDonald P.J.P."/>
            <person name="Mehta T."/>
            <person name="Montmayeur A."/>
            <person name="Murphy C."/>
            <person name="Neiman D."/>
            <person name="Pearson M."/>
            <person name="Priest M."/>
            <person name="Roberts A."/>
            <person name="Saif S."/>
            <person name="Shea T."/>
            <person name="Shenoy N."/>
            <person name="Sisk P."/>
            <person name="Stolte C."/>
            <person name="Sykes S."/>
            <person name="Yandava C."/>
            <person name="Wortman J."/>
            <person name="Nusbaum C."/>
            <person name="Birren B."/>
        </authorList>
    </citation>
    <scope>NUCLEOTIDE SEQUENCE</scope>
    <source>
        <strain evidence="6">ATCC 64411</strain>
    </source>
</reference>
<dbReference type="OMA" id="HKLDCKS"/>
<dbReference type="InterPro" id="IPR002893">
    <property type="entry name" value="Znf_MYND"/>
</dbReference>
<evidence type="ECO:0000259" key="4">
    <source>
        <dbReference type="Pfam" id="PF01753"/>
    </source>
</evidence>
<feature type="domain" description="MYND-type" evidence="4">
    <location>
        <begin position="36"/>
        <end position="69"/>
    </location>
</feature>
<dbReference type="Pfam" id="PF01753">
    <property type="entry name" value="zf-MYND"/>
    <property type="match status" value="1"/>
</dbReference>
<dbReference type="InterPro" id="IPR027974">
    <property type="entry name" value="DUF4470"/>
</dbReference>
<keyword evidence="3" id="KW-0862">Zinc</keyword>
<dbReference type="VEuPathDB" id="FungiDB:MAPG_07422"/>
<evidence type="ECO:0000313" key="6">
    <source>
        <dbReference type="EMBL" id="KLU88436.1"/>
    </source>
</evidence>
<feature type="domain" description="DUF4470" evidence="5">
    <location>
        <begin position="107"/>
        <end position="203"/>
    </location>
</feature>
<evidence type="ECO:0000313" key="7">
    <source>
        <dbReference type="EnsemblFungi" id="MAPG_07422T0"/>
    </source>
</evidence>
<dbReference type="OrthoDB" id="5282002at2759"/>
<reference evidence="7" key="4">
    <citation type="journal article" date="2015" name="G3 (Bethesda)">
        <title>Genome sequences of three phytopathogenic species of the Magnaporthaceae family of fungi.</title>
        <authorList>
            <person name="Okagaki L.H."/>
            <person name="Nunes C.C."/>
            <person name="Sailsbery J."/>
            <person name="Clay B."/>
            <person name="Brown D."/>
            <person name="John T."/>
            <person name="Oh Y."/>
            <person name="Young N."/>
            <person name="Fitzgerald M."/>
            <person name="Haas B.J."/>
            <person name="Zeng Q."/>
            <person name="Young S."/>
            <person name="Adiconis X."/>
            <person name="Fan L."/>
            <person name="Levin J.Z."/>
            <person name="Mitchell T.K."/>
            <person name="Okubara P.A."/>
            <person name="Farman M.L."/>
            <person name="Kohn L.M."/>
            <person name="Birren B."/>
            <person name="Ma L.-J."/>
            <person name="Dean R.A."/>
        </authorList>
    </citation>
    <scope>NUCLEOTIDE SEQUENCE</scope>
    <source>
        <strain evidence="7">ATCC 64411 / 73-15</strain>
    </source>
</reference>
<keyword evidence="2" id="KW-0863">Zinc-finger</keyword>
<dbReference type="STRING" id="644358.A0A0C4E4M5"/>
<keyword evidence="8" id="KW-1185">Reference proteome</keyword>
<evidence type="ECO:0000313" key="8">
    <source>
        <dbReference type="Proteomes" id="UP000011715"/>
    </source>
</evidence>
<evidence type="ECO:0000256" key="2">
    <source>
        <dbReference type="ARBA" id="ARBA00022771"/>
    </source>
</evidence>
<evidence type="ECO:0000256" key="3">
    <source>
        <dbReference type="ARBA" id="ARBA00022833"/>
    </source>
</evidence>
<dbReference type="Gene3D" id="6.10.140.2220">
    <property type="match status" value="1"/>
</dbReference>
<protein>
    <submittedName>
        <fullName evidence="6 7">Uncharacterized protein</fullName>
    </submittedName>
</protein>
<dbReference type="SUPFAM" id="SSF144232">
    <property type="entry name" value="HIT/MYND zinc finger-like"/>
    <property type="match status" value="1"/>
</dbReference>
<accession>A0A0C4E4M5</accession>
<dbReference type="GO" id="GO:0008270">
    <property type="term" value="F:zinc ion binding"/>
    <property type="evidence" value="ECO:0007669"/>
    <property type="project" value="UniProtKB-KW"/>
</dbReference>
<evidence type="ECO:0000259" key="5">
    <source>
        <dbReference type="Pfam" id="PF14737"/>
    </source>
</evidence>
<proteinExistence type="predicted"/>
<organism evidence="7 8">
    <name type="scientific">Magnaporthiopsis poae (strain ATCC 64411 / 73-15)</name>
    <name type="common">Kentucky bluegrass fungus</name>
    <name type="synonym">Magnaporthe poae</name>
    <dbReference type="NCBI Taxonomy" id="644358"/>
    <lineage>
        <taxon>Eukaryota</taxon>
        <taxon>Fungi</taxon>
        <taxon>Dikarya</taxon>
        <taxon>Ascomycota</taxon>
        <taxon>Pezizomycotina</taxon>
        <taxon>Sordariomycetes</taxon>
        <taxon>Sordariomycetidae</taxon>
        <taxon>Magnaporthales</taxon>
        <taxon>Magnaporthaceae</taxon>
        <taxon>Magnaporthiopsis</taxon>
    </lineage>
</organism>
<reference evidence="7" key="5">
    <citation type="submission" date="2015-06" db="UniProtKB">
        <authorList>
            <consortium name="EnsemblFungi"/>
        </authorList>
    </citation>
    <scope>IDENTIFICATION</scope>
    <source>
        <strain evidence="7">ATCC 64411</strain>
    </source>
</reference>
<dbReference type="EnsemblFungi" id="MAPG_07422T0">
    <property type="protein sequence ID" value="MAPG_07422T0"/>
    <property type="gene ID" value="MAPG_07422"/>
</dbReference>
<dbReference type="AlphaFoldDB" id="A0A0C4E4M5"/>
<reference evidence="8" key="2">
    <citation type="submission" date="2010-05" db="EMBL/GenBank/DDBJ databases">
        <title>The genome sequence of Magnaporthe poae strain ATCC 64411.</title>
        <authorList>
            <person name="Ma L.-J."/>
            <person name="Dead R."/>
            <person name="Young S."/>
            <person name="Zeng Q."/>
            <person name="Koehrsen M."/>
            <person name="Alvarado L."/>
            <person name="Berlin A."/>
            <person name="Chapman S.B."/>
            <person name="Chen Z."/>
            <person name="Freedman E."/>
            <person name="Gellesch M."/>
            <person name="Goldberg J."/>
            <person name="Griggs A."/>
            <person name="Gujja S."/>
            <person name="Heilman E.R."/>
            <person name="Heiman D."/>
            <person name="Hepburn T."/>
            <person name="Howarth C."/>
            <person name="Jen D."/>
            <person name="Larson L."/>
            <person name="Mehta T."/>
            <person name="Neiman D."/>
            <person name="Pearson M."/>
            <person name="Roberts A."/>
            <person name="Saif S."/>
            <person name="Shea T."/>
            <person name="Shenoy N."/>
            <person name="Sisk P."/>
            <person name="Stolte C."/>
            <person name="Sykes S."/>
            <person name="Walk T."/>
            <person name="White J."/>
            <person name="Yandava C."/>
            <person name="Haas B."/>
            <person name="Nusbaum C."/>
            <person name="Birren B."/>
        </authorList>
    </citation>
    <scope>NUCLEOTIDE SEQUENCE [LARGE SCALE GENOMIC DNA]</scope>
    <source>
        <strain evidence="8">ATCC 64411 / 73-15</strain>
    </source>
</reference>
<keyword evidence="1" id="KW-0479">Metal-binding</keyword>
<dbReference type="eggNOG" id="ENOG502S2D3">
    <property type="taxonomic scope" value="Eukaryota"/>
</dbReference>
<dbReference type="EMBL" id="GL876971">
    <property type="protein sequence ID" value="KLU88436.1"/>
    <property type="molecule type" value="Genomic_DNA"/>
</dbReference>
<gene>
    <name evidence="6" type="ORF">MAPG_07422</name>
</gene>
<sequence length="607" mass="67205">MPPTNSEAAGPVHQNQPAHLACANNGNVGETGSGPCTNKAKSVCGRCGLVAYCGNVCKKQHAQQHKKDCESELLKPGWQPGWAKESRVPSFMGGSQFVPFGFMGGFLWGNVPAIDVIKLRGNEGPSFKQDLDVLFAATGDLRNVVMSISQLPGEYKHAVTTVINDKAPYVLARNAIFLLIFATVEDKNLAADCVLHIFYSAFITKLHMEILTRKVQPLVREVCDKTSGKNPDALLAKTWTFGGAQQGTTEIRLVLTRRQWHALLAMVQGPNDLGLARAKTIRDRVVNAPERVDYRERHMFCQPPNLRMGFHKFRADGILLPFGASRADFVVPNPTIFHMKDIWPMKDSADPLEGWSLPKILQSQNGPAREDTYGALYEYVLARFCEFHDQLAVRKLSFELHCVDARLLKDFVGDRKFDRIETSNIVDENYVGIDDTLHVLAPLLKSTEVNNKATIVTLFLNAVPAMVGMLGPGFEQLECTELIPKVMPYMFESPGSTSRNPSPNPMVGGRDMAASIVLIDIAKGMARNMDFFFDLYISGQGFDVAGAMAGVEMKKGNTIVEKWPMRFPFTDGAPTAKAKKEFARLLGSGHIGHERYVEWRATRESKA</sequence>